<dbReference type="SUPFAM" id="SSF55729">
    <property type="entry name" value="Acyl-CoA N-acyltransferases (Nat)"/>
    <property type="match status" value="1"/>
</dbReference>
<protein>
    <submittedName>
        <fullName evidence="1">8-amino-7-oxononanoate synthase</fullName>
    </submittedName>
</protein>
<keyword evidence="2" id="KW-1185">Reference proteome</keyword>
<comment type="caution">
    <text evidence="1">The sequence shown here is derived from an EMBL/GenBank/DDBJ whole genome shotgun (WGS) entry which is preliminary data.</text>
</comment>
<evidence type="ECO:0000313" key="2">
    <source>
        <dbReference type="Proteomes" id="UP001208114"/>
    </source>
</evidence>
<sequence length="377" mass="44925">MIYTFTVFTSSKELPGNWNTIVGQHNVLLSREYFHSLEFACPENMKCYFVAFFKEKRLIGGALFQYLNFVQHKTFQKGNSFFNIKNYITKTFTEDILILGNNMLTGQNGFYFDPAEIAITHTVDLLAEASFELQKRKKTSLITYKDYQENFITHFKSKNIRSFYRFSVQPNMILNLRNRWISFDDYLNALSTKYRTRAKSAKKKSMGIEKSEIYIEDLRKYQKEMNILYQNVAENAPFNTFFLPEDHFENLKESLNENFKVFGYFFNKKLIGFYTLILNNQDIDTYFLGYDKKIQKEKQIYLNMLLDMTEFGINQHFHRIIFGRTALEIKSTIGAEPVEIFGFIKHNNRLINRFMEKIFPFLNPKIEWIQRKPFKSI</sequence>
<proteinExistence type="predicted"/>
<organism evidence="1 2">
    <name type="scientific">Chryseobacterium gilvum</name>
    <dbReference type="NCBI Taxonomy" id="2976534"/>
    <lineage>
        <taxon>Bacteria</taxon>
        <taxon>Pseudomonadati</taxon>
        <taxon>Bacteroidota</taxon>
        <taxon>Flavobacteriia</taxon>
        <taxon>Flavobacteriales</taxon>
        <taxon>Weeksellaceae</taxon>
        <taxon>Chryseobacterium group</taxon>
        <taxon>Chryseobacterium</taxon>
    </lineage>
</organism>
<evidence type="ECO:0000313" key="1">
    <source>
        <dbReference type="EMBL" id="MCU7615263.1"/>
    </source>
</evidence>
<name>A0ABT2W027_9FLAO</name>
<accession>A0ABT2W027</accession>
<gene>
    <name evidence="1" type="ORF">N0B16_12515</name>
</gene>
<dbReference type="EMBL" id="JAOTEN010000004">
    <property type="protein sequence ID" value="MCU7615263.1"/>
    <property type="molecule type" value="Genomic_DNA"/>
</dbReference>
<dbReference type="Gene3D" id="3.40.630.30">
    <property type="match status" value="1"/>
</dbReference>
<dbReference type="InterPro" id="IPR016181">
    <property type="entry name" value="Acyl_CoA_acyltransferase"/>
</dbReference>
<dbReference type="Proteomes" id="UP001208114">
    <property type="component" value="Unassembled WGS sequence"/>
</dbReference>
<dbReference type="RefSeq" id="WP_262991284.1">
    <property type="nucleotide sequence ID" value="NZ_JAOTEN010000004.1"/>
</dbReference>
<reference evidence="2" key="1">
    <citation type="submission" date="2023-07" db="EMBL/GenBank/DDBJ databases">
        <title>Chryseobacterium sp. GMJ5 Genome sequencing and assembly.</title>
        <authorList>
            <person name="Jung Y."/>
        </authorList>
    </citation>
    <scope>NUCLEOTIDE SEQUENCE [LARGE SCALE GENOMIC DNA]</scope>
    <source>
        <strain evidence="2">GMJ5</strain>
    </source>
</reference>